<dbReference type="AlphaFoldDB" id="A0A1F7JL06"/>
<reference evidence="1 2" key="1">
    <citation type="journal article" date="2016" name="Nat. Commun.">
        <title>Thousands of microbial genomes shed light on interconnected biogeochemical processes in an aquifer system.</title>
        <authorList>
            <person name="Anantharaman K."/>
            <person name="Brown C.T."/>
            <person name="Hug L.A."/>
            <person name="Sharon I."/>
            <person name="Castelle C.J."/>
            <person name="Probst A.J."/>
            <person name="Thomas B.C."/>
            <person name="Singh A."/>
            <person name="Wilkins M.J."/>
            <person name="Karaoz U."/>
            <person name="Brodie E.L."/>
            <person name="Williams K.H."/>
            <person name="Hubbard S.S."/>
            <person name="Banfield J.F."/>
        </authorList>
    </citation>
    <scope>NUCLEOTIDE SEQUENCE [LARGE SCALE GENOMIC DNA]</scope>
</reference>
<proteinExistence type="predicted"/>
<gene>
    <name evidence="1" type="ORF">A3J15_00065</name>
</gene>
<sequence length="317" mass="34792">MERLDHLRHEMPVGSQGLIDWNTVVDYDPSTPETASQVLTSPTTLLINGWTILFETGTPRGEIAQGLQITFTRAISPQDVDSGLIAECFPMARTNAEMVSTMGTLTIEPHQQIVRNPISDAIAVGDLIVVSDLPDFADTVAANLASYGATANEMPKLVTVFEFPSTFDQNQYRTLLSAQNKHEPVLKTLARLVFQRRGDFFNGLHGDEAQKTILAEALKPDKNWKAAVQSYAEDPAIAIIHDHLLDLAHLHSISHITEAGAHEVTRLADRMNARLLTLSRAKQETLCHALNEGVEILQMLAALDLGLPTFSPAKTEL</sequence>
<organism evidence="1 2">
    <name type="scientific">Candidatus Roizmanbacteria bacterium RIFCSPLOWO2_02_FULL_38_10</name>
    <dbReference type="NCBI Taxonomy" id="1802074"/>
    <lineage>
        <taxon>Bacteria</taxon>
        <taxon>Candidatus Roizmaniibacteriota</taxon>
    </lineage>
</organism>
<name>A0A1F7JL06_9BACT</name>
<dbReference type="Proteomes" id="UP000176376">
    <property type="component" value="Unassembled WGS sequence"/>
</dbReference>
<comment type="caution">
    <text evidence="1">The sequence shown here is derived from an EMBL/GenBank/DDBJ whole genome shotgun (WGS) entry which is preliminary data.</text>
</comment>
<evidence type="ECO:0000313" key="2">
    <source>
        <dbReference type="Proteomes" id="UP000176376"/>
    </source>
</evidence>
<protein>
    <submittedName>
        <fullName evidence="1">Uncharacterized protein</fullName>
    </submittedName>
</protein>
<dbReference type="EMBL" id="MGAY01000042">
    <property type="protein sequence ID" value="OGK56306.1"/>
    <property type="molecule type" value="Genomic_DNA"/>
</dbReference>
<evidence type="ECO:0000313" key="1">
    <source>
        <dbReference type="EMBL" id="OGK56306.1"/>
    </source>
</evidence>
<accession>A0A1F7JL06</accession>